<dbReference type="InterPro" id="IPR040520">
    <property type="entry name" value="Importin_rep_3"/>
</dbReference>
<name>A0A6P4Y3L2_BRABE</name>
<comment type="subunit">
    <text evidence="4">Interacts with UBC9, RAN, RBM8A, eIF-1A and PAX6.</text>
</comment>
<dbReference type="InterPro" id="IPR016024">
    <property type="entry name" value="ARM-type_fold"/>
</dbReference>
<evidence type="ECO:0000313" key="13">
    <source>
        <dbReference type="RefSeq" id="XP_019623580.1"/>
    </source>
</evidence>
<evidence type="ECO:0000256" key="4">
    <source>
        <dbReference type="ARBA" id="ARBA00011422"/>
    </source>
</evidence>
<dbReference type="RefSeq" id="XP_019623580.1">
    <property type="nucleotide sequence ID" value="XM_019768021.1"/>
</dbReference>
<comment type="subcellular location">
    <subcellularLocation>
        <location evidence="2">Cytoplasm</location>
    </subcellularLocation>
    <subcellularLocation>
        <location evidence="1">Nucleus</location>
    </subcellularLocation>
</comment>
<comment type="similarity">
    <text evidence="3">Belongs to the importin beta family.</text>
</comment>
<dbReference type="GeneID" id="109469499"/>
<dbReference type="Pfam" id="PF18786">
    <property type="entry name" value="Importin_rep_2"/>
    <property type="match status" value="1"/>
</dbReference>
<keyword evidence="12" id="KW-1185">Reference proteome</keyword>
<evidence type="ECO:0000256" key="8">
    <source>
        <dbReference type="ARBA" id="ARBA00022737"/>
    </source>
</evidence>
<dbReference type="InterPro" id="IPR040944">
    <property type="entry name" value="Importin_rep_2"/>
</dbReference>
<gene>
    <name evidence="13" type="primary">LOC109469499</name>
</gene>
<evidence type="ECO:0000256" key="10">
    <source>
        <dbReference type="ARBA" id="ARBA00023242"/>
    </source>
</evidence>
<evidence type="ECO:0000256" key="5">
    <source>
        <dbReference type="ARBA" id="ARBA00016020"/>
    </source>
</evidence>
<dbReference type="Pfam" id="PF24139">
    <property type="entry name" value="TPR_TNPO3_IPO13_4th"/>
    <property type="match status" value="1"/>
</dbReference>
<dbReference type="KEGG" id="bbel:109469499"/>
<dbReference type="Pfam" id="PF18806">
    <property type="entry name" value="Importin_rep_3"/>
    <property type="match status" value="1"/>
</dbReference>
<proteinExistence type="inferred from homology"/>
<evidence type="ECO:0000256" key="7">
    <source>
        <dbReference type="ARBA" id="ARBA00022490"/>
    </source>
</evidence>
<dbReference type="InterPro" id="IPR051345">
    <property type="entry name" value="Importin_beta-like_NTR"/>
</dbReference>
<feature type="domain" description="Importin N-terminal" evidence="11">
    <location>
        <begin position="33"/>
        <end position="99"/>
    </location>
</feature>
<dbReference type="Pfam" id="PF24138">
    <property type="entry name" value="TPR_TNPO3_IPO13_2nd"/>
    <property type="match status" value="1"/>
</dbReference>
<dbReference type="SUPFAM" id="SSF48371">
    <property type="entry name" value="ARM repeat"/>
    <property type="match status" value="1"/>
</dbReference>
<dbReference type="GO" id="GO:0031267">
    <property type="term" value="F:small GTPase binding"/>
    <property type="evidence" value="ECO:0007669"/>
    <property type="project" value="InterPro"/>
</dbReference>
<dbReference type="Gene3D" id="1.25.10.10">
    <property type="entry name" value="Leucine-rich Repeat Variant"/>
    <property type="match status" value="2"/>
</dbReference>
<dbReference type="Proteomes" id="UP000515135">
    <property type="component" value="Unplaced"/>
</dbReference>
<dbReference type="InterPro" id="IPR011989">
    <property type="entry name" value="ARM-like"/>
</dbReference>
<keyword evidence="9" id="KW-0653">Protein transport</keyword>
<dbReference type="InterPro" id="IPR013598">
    <property type="entry name" value="Exportin-1/Importin-b-like"/>
</dbReference>
<keyword evidence="6" id="KW-0813">Transport</keyword>
<reference evidence="13" key="1">
    <citation type="submission" date="2025-08" db="UniProtKB">
        <authorList>
            <consortium name="RefSeq"/>
        </authorList>
    </citation>
    <scope>IDENTIFICATION</scope>
    <source>
        <tissue evidence="13">Gonad</tissue>
    </source>
</reference>
<dbReference type="Pfam" id="PF24140">
    <property type="entry name" value="TPR_TNPO3_IPO13_3rd"/>
    <property type="match status" value="1"/>
</dbReference>
<evidence type="ECO:0000256" key="2">
    <source>
        <dbReference type="ARBA" id="ARBA00004496"/>
    </source>
</evidence>
<dbReference type="Pfam" id="PF18773">
    <property type="entry name" value="Importin_rep"/>
    <property type="match status" value="1"/>
</dbReference>
<keyword evidence="7" id="KW-0963">Cytoplasm</keyword>
<dbReference type="PANTHER" id="PTHR12363:SF33">
    <property type="entry name" value="IMPORTIN-13"/>
    <property type="match status" value="1"/>
</dbReference>
<protein>
    <recommendedName>
        <fullName evidence="5">Importin-13</fullName>
    </recommendedName>
</protein>
<dbReference type="PANTHER" id="PTHR12363">
    <property type="entry name" value="TRANSPORTIN 3 AND IMPORTIN 13"/>
    <property type="match status" value="1"/>
</dbReference>
<dbReference type="Pfam" id="PF03810">
    <property type="entry name" value="IBN_N"/>
    <property type="match status" value="1"/>
</dbReference>
<keyword evidence="8" id="KW-0677">Repeat</keyword>
<evidence type="ECO:0000256" key="9">
    <source>
        <dbReference type="ARBA" id="ARBA00022927"/>
    </source>
</evidence>
<keyword evidence="10" id="KW-0539">Nucleus</keyword>
<evidence type="ECO:0000313" key="12">
    <source>
        <dbReference type="Proteomes" id="UP000515135"/>
    </source>
</evidence>
<dbReference type="GO" id="GO:0005737">
    <property type="term" value="C:cytoplasm"/>
    <property type="evidence" value="ECO:0007669"/>
    <property type="project" value="UniProtKB-SubCell"/>
</dbReference>
<dbReference type="InterPro" id="IPR057941">
    <property type="entry name" value="TPR_TNPO3_IPO13_2nd"/>
</dbReference>
<dbReference type="InterPro" id="IPR001494">
    <property type="entry name" value="Importin-beta_N"/>
</dbReference>
<dbReference type="OrthoDB" id="2016913at2759"/>
<sequence>MEAQAPAEFTVENIERALHQLYFDPNVSVKDAAQKWLMAAQVSQQAWQFCWVLLQKDKAAEVQFFGANALYIKISHHWAELPADHYASLRTQLFQQILAFAAGPRMVLTRLCVALSAFALNTMPEVWPEAVKGIVDTFQQATSTELSPSQRCGALLELLTVLPEQHNTTCLAQSRRGTVRHAMQGGLPYVLPLLQNLLEQPSPLDVQQQALKCFSSWVTFGVPLNEVEGLTNLAFKAVRSPELFDVAVDALVNVVLQPMAYKYPNTVQKFLPQVLQLQDMLETAIKDKDMDTCNGLCRLAVAIGENHSKVLLESTGQHKQNSLELIKIIMMCTGIPGRYPVDETASDMTFSFWYILQDDMIASEPQVFQDHCAYFIPLYMNLDDMIASEPQVFQDHCAYFIPLYMNLVEILLIKVQYPPDTEYSSWTAEEKEQFRCYRQDIADTLVYAFNLLRDSLLNFLYAMLSTILQQDRKQQEETWQPTEGCLHAFLSIGESVDPEECSDQCILNMFNLIPKVPITHVRLAETTLYTIGAYAEWLNSHPELLSGLIPLILSGFTNPDLTLSSTLTLKDVAQECSKNMQPYANDILSACQNALTGNIMKAKDSIRLMHAVGSLLSVLPVQDILNYLHAILGPHVQQLEASLNEQPSASSKATVIQKLNMLSMLFSALDIRRPESEEAEKRQPKPRADEPQPVLLVLQQVYPIVQRLVSQWIADTGVIECLTPTLQAVCEMFKRAVRTLQDEIAPMTAQLSELLVQVYNAIPQSSVLDMAKQLLTLFHSSESHAATMQTLFLQLTSRTVSLFQQGIREHPDLVEGFMSLAGSMLKRCPAVLFQENSNPEALFQCGLMALSFPENHVVKATCVFFAELIGQSVSNPLVLQVVTQHGRMLLEVILKAIGGDAPRSVTDNMADILMALNKHCFQLTCTWMGEVMKVEGFPSGLVTAQQKEQFARNVLKLLKHCFQLTCTWMGEVMKVEGFPSGLVTAQQKEQFARNVLKERVNKRKMKETVKEFSLLCRGLYGTEYAAETEFEL</sequence>
<accession>A0A6P4Y3L2</accession>
<organism evidence="12 13">
    <name type="scientific">Branchiostoma belcheri</name>
    <name type="common">Amphioxus</name>
    <dbReference type="NCBI Taxonomy" id="7741"/>
    <lineage>
        <taxon>Eukaryota</taxon>
        <taxon>Metazoa</taxon>
        <taxon>Chordata</taxon>
        <taxon>Cephalochordata</taxon>
        <taxon>Leptocardii</taxon>
        <taxon>Amphioxiformes</taxon>
        <taxon>Branchiostomatidae</taxon>
        <taxon>Branchiostoma</taxon>
    </lineage>
</organism>
<evidence type="ECO:0000259" key="11">
    <source>
        <dbReference type="SMART" id="SM00913"/>
    </source>
</evidence>
<dbReference type="InterPro" id="IPR058537">
    <property type="entry name" value="TPR_TNPO3_IPO13_4th"/>
</dbReference>
<dbReference type="Pfam" id="PF08389">
    <property type="entry name" value="Xpo1"/>
    <property type="match status" value="1"/>
</dbReference>
<evidence type="ECO:0000256" key="3">
    <source>
        <dbReference type="ARBA" id="ARBA00007991"/>
    </source>
</evidence>
<dbReference type="GO" id="GO:0006606">
    <property type="term" value="P:protein import into nucleus"/>
    <property type="evidence" value="ECO:0007669"/>
    <property type="project" value="TreeGrafter"/>
</dbReference>
<evidence type="ECO:0000256" key="1">
    <source>
        <dbReference type="ARBA" id="ARBA00004123"/>
    </source>
</evidence>
<dbReference type="AlphaFoldDB" id="A0A6P4Y3L2"/>
<dbReference type="InterPro" id="IPR057942">
    <property type="entry name" value="TPR_TNPO3_IPO13_3rd"/>
</dbReference>
<dbReference type="GO" id="GO:0005634">
    <property type="term" value="C:nucleus"/>
    <property type="evidence" value="ECO:0007669"/>
    <property type="project" value="UniProtKB-SubCell"/>
</dbReference>
<dbReference type="SMART" id="SM00913">
    <property type="entry name" value="IBN_N"/>
    <property type="match status" value="1"/>
</dbReference>
<dbReference type="InterPro" id="IPR040709">
    <property type="entry name" value="Importin_rep_1"/>
</dbReference>
<evidence type="ECO:0000256" key="6">
    <source>
        <dbReference type="ARBA" id="ARBA00022448"/>
    </source>
</evidence>